<accession>A0A6C0HMH0</accession>
<reference evidence="1" key="1">
    <citation type="journal article" date="2020" name="Nature">
        <title>Giant virus diversity and host interactions through global metagenomics.</title>
        <authorList>
            <person name="Schulz F."/>
            <person name="Roux S."/>
            <person name="Paez-Espino D."/>
            <person name="Jungbluth S."/>
            <person name="Walsh D.A."/>
            <person name="Denef V.J."/>
            <person name="McMahon K.D."/>
            <person name="Konstantinidis K.T."/>
            <person name="Eloe-Fadrosh E.A."/>
            <person name="Kyrpides N.C."/>
            <person name="Woyke T."/>
        </authorList>
    </citation>
    <scope>NUCLEOTIDE SEQUENCE</scope>
    <source>
        <strain evidence="1">GVMAG-M-3300023184-13</strain>
    </source>
</reference>
<name>A0A6C0HMH0_9ZZZZ</name>
<protein>
    <submittedName>
        <fullName evidence="1">Uncharacterized protein</fullName>
    </submittedName>
</protein>
<dbReference type="EMBL" id="MN739985">
    <property type="protein sequence ID" value="QHT81560.1"/>
    <property type="molecule type" value="Genomic_DNA"/>
</dbReference>
<organism evidence="1">
    <name type="scientific">viral metagenome</name>
    <dbReference type="NCBI Taxonomy" id="1070528"/>
    <lineage>
        <taxon>unclassified sequences</taxon>
        <taxon>metagenomes</taxon>
        <taxon>organismal metagenomes</taxon>
    </lineage>
</organism>
<evidence type="ECO:0000313" key="1">
    <source>
        <dbReference type="EMBL" id="QHT81560.1"/>
    </source>
</evidence>
<dbReference type="AlphaFoldDB" id="A0A6C0HMH0"/>
<proteinExistence type="predicted"/>
<sequence>MSVETQTSQVQVPSQFNNHLNSLVAQFYEFMGDCYIEYNLKKVDIRQTFIDYFMYKLYYNYGVKRRYLFTNIDSSDNGDNDSLSNAIDTVNDQIAGINVSPVVNSSEITDAISTPDTQEGTAVQSVITATQTPLSAPLLTPPPTSPYVVLYYVKTLKGYKTNAAITQLCRHLILDTTNMKILSLGIPKAVKLDDFLQRNSIIPTDITTSLILDDQGARDKLKYRVYKFPEGTMLTYNPSMQKLNTATITSKNDADNDEHDIADAGDHQVTAEDNIKREFADFLKYATRKKVGTSSFAGAKTFATMFEENNALANANLDNIPSELIDDTVLVFNIEHIENRMISTTVRNFNTLCAVYRFKTSSQANVEWSAISNIVFSEANSDANSEANIKIKDAFTLLGKDMVTPIHVANFKKQVSQFGVNLNLPEVISSFERQSGVSVGVGVGDANGSENGKVVVPIDQVNIEQLINIVDTKDKHFQGFILYGINGERTKIMNPKYKALKELKGNKPITLEPWNMKNLFFIYWKQMTDKNIETFLSEFQNDSYCQGPNNYINLFKWIAGCVQYFARALFNTYQAAFVKRTLKKMAIPYSMKPLCGDLHKAYLATGLPTSISMVEQFMFTLPAGKVFWRIFGTPQTLPPMAQS</sequence>